<evidence type="ECO:0000256" key="3">
    <source>
        <dbReference type="ARBA" id="ARBA00022692"/>
    </source>
</evidence>
<dbReference type="PRINTS" id="PR01035">
    <property type="entry name" value="TCRTETA"/>
</dbReference>
<feature type="transmembrane region" description="Helical" evidence="6">
    <location>
        <begin position="75"/>
        <end position="97"/>
    </location>
</feature>
<feature type="domain" description="Major facilitator superfamily (MFS) profile" evidence="7">
    <location>
        <begin position="36"/>
        <end position="489"/>
    </location>
</feature>
<feature type="transmembrane region" description="Helical" evidence="6">
    <location>
        <begin position="283"/>
        <end position="309"/>
    </location>
</feature>
<dbReference type="InterPro" id="IPR020846">
    <property type="entry name" value="MFS_dom"/>
</dbReference>
<accession>A0AAW0C249</accession>
<dbReference type="Gene3D" id="1.20.1250.20">
    <property type="entry name" value="MFS general substrate transporter like domains"/>
    <property type="match status" value="1"/>
</dbReference>
<evidence type="ECO:0000313" key="8">
    <source>
        <dbReference type="EMBL" id="KAK7032786.1"/>
    </source>
</evidence>
<dbReference type="CDD" id="cd17330">
    <property type="entry name" value="MFS_SLC46_TetA_like"/>
    <property type="match status" value="1"/>
</dbReference>
<dbReference type="PROSITE" id="PS50850">
    <property type="entry name" value="MFS"/>
    <property type="match status" value="1"/>
</dbReference>
<keyword evidence="9" id="KW-1185">Reference proteome</keyword>
<dbReference type="AlphaFoldDB" id="A0AAW0C249"/>
<feature type="transmembrane region" description="Helical" evidence="6">
    <location>
        <begin position="432"/>
        <end position="452"/>
    </location>
</feature>
<evidence type="ECO:0000256" key="1">
    <source>
        <dbReference type="ARBA" id="ARBA00004141"/>
    </source>
</evidence>
<feature type="transmembrane region" description="Helical" evidence="6">
    <location>
        <begin position="210"/>
        <end position="232"/>
    </location>
</feature>
<evidence type="ECO:0000256" key="5">
    <source>
        <dbReference type="ARBA" id="ARBA00023136"/>
    </source>
</evidence>
<feature type="transmembrane region" description="Helical" evidence="6">
    <location>
        <begin position="34"/>
        <end position="55"/>
    </location>
</feature>
<feature type="transmembrane region" description="Helical" evidence="6">
    <location>
        <begin position="329"/>
        <end position="349"/>
    </location>
</feature>
<feature type="transmembrane region" description="Helical" evidence="6">
    <location>
        <begin position="109"/>
        <end position="131"/>
    </location>
</feature>
<keyword evidence="3 6" id="KW-0812">Transmembrane</keyword>
<protein>
    <submittedName>
        <fullName evidence="8">Major facilitator superfamily multidrug-resistance DHA1 sub-family</fullName>
    </submittedName>
</protein>
<feature type="transmembrane region" description="Helical" evidence="6">
    <location>
        <begin position="464"/>
        <end position="484"/>
    </location>
</feature>
<dbReference type="EMBL" id="JAWWNJ010000023">
    <property type="protein sequence ID" value="KAK7032786.1"/>
    <property type="molecule type" value="Genomic_DNA"/>
</dbReference>
<dbReference type="GO" id="GO:0022857">
    <property type="term" value="F:transmembrane transporter activity"/>
    <property type="evidence" value="ECO:0007669"/>
    <property type="project" value="InterPro"/>
</dbReference>
<dbReference type="GO" id="GO:0016020">
    <property type="term" value="C:membrane"/>
    <property type="evidence" value="ECO:0007669"/>
    <property type="project" value="UniProtKB-SubCell"/>
</dbReference>
<sequence length="490" mass="52952">MSPRDNDETQPLLAPQPDLNDLHDLPIKRTPLPLFQFSIVLFLQLAEPLTSNVIYPFAPQLMRDVGITKGDETKVGYYVGLMQSIFFLTQAFTVLHWSRLSDRIGRKPVILIGLCGLSISMYAFGLSRTFWGLVVSRSLNGALNGNIGVIKSILAEITDSTNIAQAYAYMPIAWSTGSTLGPIIGGSLAHPARRFPALFGDNQFLLKYPYFLPCAVPATFSLVAWTVTFLFLKETATGPGVLSLPRLFRRKDDVDTIKRKGSLEDASAEVVAPREQAVPLRGLLIRPVIVAAANYAFLSLVDIALRAIHPVFLSTPIELGGLGLNTSRIGNLLSVFGVLNGVSQVFFFARIHDYLGSKLTYILGIASALPAFAAFPILSFLARSQGVSALVWGGALAQIIISIGLSFSYGAVFIYISAAAPNRASLGATNGLCQLSVSIMRAIGPAAANSLFSLSIEKGYMHGYMVYYVLIGVTCVALWIGTLLPRRPGM</sequence>
<dbReference type="InterPro" id="IPR001958">
    <property type="entry name" value="Tet-R_TetA/multi-R_MdtG-like"/>
</dbReference>
<dbReference type="PANTHER" id="PTHR23504">
    <property type="entry name" value="MAJOR FACILITATOR SUPERFAMILY DOMAIN-CONTAINING PROTEIN 10"/>
    <property type="match status" value="1"/>
</dbReference>
<keyword evidence="2" id="KW-0813">Transport</keyword>
<evidence type="ECO:0000256" key="6">
    <source>
        <dbReference type="SAM" id="Phobius"/>
    </source>
</evidence>
<gene>
    <name evidence="8" type="ORF">R3P38DRAFT_2918886</name>
</gene>
<reference evidence="8 9" key="1">
    <citation type="journal article" date="2024" name="J Genomics">
        <title>Draft genome sequencing and assembly of Favolaschia claudopus CIRM-BRFM 2984 isolated from oak limbs.</title>
        <authorList>
            <person name="Navarro D."/>
            <person name="Drula E."/>
            <person name="Chaduli D."/>
            <person name="Cazenave R."/>
            <person name="Ahrendt S."/>
            <person name="Wang J."/>
            <person name="Lipzen A."/>
            <person name="Daum C."/>
            <person name="Barry K."/>
            <person name="Grigoriev I.V."/>
            <person name="Favel A."/>
            <person name="Rosso M.N."/>
            <person name="Martin F."/>
        </authorList>
    </citation>
    <scope>NUCLEOTIDE SEQUENCE [LARGE SCALE GENOMIC DNA]</scope>
    <source>
        <strain evidence="8 9">CIRM-BRFM 2984</strain>
    </source>
</reference>
<keyword evidence="5 6" id="KW-0472">Membrane</keyword>
<dbReference type="PANTHER" id="PTHR23504:SF15">
    <property type="entry name" value="MAJOR FACILITATOR SUPERFAMILY (MFS) PROFILE DOMAIN-CONTAINING PROTEIN"/>
    <property type="match status" value="1"/>
</dbReference>
<dbReference type="InterPro" id="IPR011701">
    <property type="entry name" value="MFS"/>
</dbReference>
<proteinExistence type="predicted"/>
<evidence type="ECO:0000259" key="7">
    <source>
        <dbReference type="PROSITE" id="PS50850"/>
    </source>
</evidence>
<organism evidence="8 9">
    <name type="scientific">Favolaschia claudopus</name>
    <dbReference type="NCBI Taxonomy" id="2862362"/>
    <lineage>
        <taxon>Eukaryota</taxon>
        <taxon>Fungi</taxon>
        <taxon>Dikarya</taxon>
        <taxon>Basidiomycota</taxon>
        <taxon>Agaricomycotina</taxon>
        <taxon>Agaricomycetes</taxon>
        <taxon>Agaricomycetidae</taxon>
        <taxon>Agaricales</taxon>
        <taxon>Marasmiineae</taxon>
        <taxon>Mycenaceae</taxon>
        <taxon>Favolaschia</taxon>
    </lineage>
</organism>
<evidence type="ECO:0000256" key="4">
    <source>
        <dbReference type="ARBA" id="ARBA00022989"/>
    </source>
</evidence>
<name>A0AAW0C249_9AGAR</name>
<feature type="transmembrane region" description="Helical" evidence="6">
    <location>
        <begin position="395"/>
        <end position="420"/>
    </location>
</feature>
<feature type="transmembrane region" description="Helical" evidence="6">
    <location>
        <begin position="361"/>
        <end position="383"/>
    </location>
</feature>
<dbReference type="InterPro" id="IPR036259">
    <property type="entry name" value="MFS_trans_sf"/>
</dbReference>
<comment type="caution">
    <text evidence="8">The sequence shown here is derived from an EMBL/GenBank/DDBJ whole genome shotgun (WGS) entry which is preliminary data.</text>
</comment>
<dbReference type="SUPFAM" id="SSF103473">
    <property type="entry name" value="MFS general substrate transporter"/>
    <property type="match status" value="1"/>
</dbReference>
<dbReference type="Proteomes" id="UP001362999">
    <property type="component" value="Unassembled WGS sequence"/>
</dbReference>
<keyword evidence="4 6" id="KW-1133">Transmembrane helix</keyword>
<comment type="subcellular location">
    <subcellularLocation>
        <location evidence="1">Membrane</location>
        <topology evidence="1">Multi-pass membrane protein</topology>
    </subcellularLocation>
</comment>
<evidence type="ECO:0000256" key="2">
    <source>
        <dbReference type="ARBA" id="ARBA00022448"/>
    </source>
</evidence>
<dbReference type="Pfam" id="PF07690">
    <property type="entry name" value="MFS_1"/>
    <property type="match status" value="1"/>
</dbReference>
<evidence type="ECO:0000313" key="9">
    <source>
        <dbReference type="Proteomes" id="UP001362999"/>
    </source>
</evidence>